<evidence type="ECO:0000313" key="1">
    <source>
        <dbReference type="EMBL" id="MBJ6126072.1"/>
    </source>
</evidence>
<dbReference type="InterPro" id="IPR036374">
    <property type="entry name" value="OxRdtase_Mopterin-bd_sf"/>
</dbReference>
<evidence type="ECO:0000313" key="2">
    <source>
        <dbReference type="Proteomes" id="UP000620670"/>
    </source>
</evidence>
<dbReference type="Gene3D" id="3.90.420.10">
    <property type="entry name" value="Oxidoreductase, molybdopterin-binding domain"/>
    <property type="match status" value="1"/>
</dbReference>
<dbReference type="RefSeq" id="WP_199049326.1">
    <property type="nucleotide sequence ID" value="NZ_JAELXT010000010.1"/>
</dbReference>
<comment type="caution">
    <text evidence="1">The sequence shown here is derived from an EMBL/GenBank/DDBJ whole genome shotgun (WGS) entry which is preliminary data.</text>
</comment>
<proteinExistence type="predicted"/>
<dbReference type="Proteomes" id="UP000620670">
    <property type="component" value="Unassembled WGS sequence"/>
</dbReference>
<reference evidence="2" key="1">
    <citation type="submission" date="2020-12" db="EMBL/GenBank/DDBJ databases">
        <title>Hymenobacter sp.</title>
        <authorList>
            <person name="Kim M.K."/>
        </authorList>
    </citation>
    <scope>NUCLEOTIDE SEQUENCE [LARGE SCALE GENOMIC DNA]</scope>
    <source>
        <strain evidence="2">BT325</strain>
    </source>
</reference>
<protein>
    <submittedName>
        <fullName evidence="1">Molybdopterin-dependent oxidoreductase</fullName>
    </submittedName>
</protein>
<organism evidence="1 2">
    <name type="scientific">Microvirga splendida</name>
    <dbReference type="NCBI Taxonomy" id="2795727"/>
    <lineage>
        <taxon>Bacteria</taxon>
        <taxon>Pseudomonadati</taxon>
        <taxon>Pseudomonadota</taxon>
        <taxon>Alphaproteobacteria</taxon>
        <taxon>Hyphomicrobiales</taxon>
        <taxon>Methylobacteriaceae</taxon>
        <taxon>Microvirga</taxon>
    </lineage>
</organism>
<gene>
    <name evidence="1" type="ORF">JAO75_11725</name>
</gene>
<sequence length="168" mass="18687">MRPLIGLIYFVIAMGAGGLSYAQAPLPAPKGPVVLTISGKIEQTNGDGVARFDMDMLEALGRDSFATRWELSETPQQFEGVPLRAALERVGAQGKSLRASALNDYVAVIPMEDLKFEPILATKLDGRALTIRDKGPLWIVYPRDRHKVLQDARYDARWVWQLNKLHAE</sequence>
<keyword evidence="2" id="KW-1185">Reference proteome</keyword>
<dbReference type="EMBL" id="JAELXT010000010">
    <property type="protein sequence ID" value="MBJ6126072.1"/>
    <property type="molecule type" value="Genomic_DNA"/>
</dbReference>
<name>A0ABS0Y185_9HYPH</name>
<accession>A0ABS0Y185</accession>
<dbReference type="SUPFAM" id="SSF56524">
    <property type="entry name" value="Oxidoreductase molybdopterin-binding domain"/>
    <property type="match status" value="1"/>
</dbReference>